<organism evidence="2 3">
    <name type="scientific">Aminobacter aminovorans</name>
    <name type="common">Chelatobacter heintzii</name>
    <dbReference type="NCBI Taxonomy" id="83263"/>
    <lineage>
        <taxon>Bacteria</taxon>
        <taxon>Pseudomonadati</taxon>
        <taxon>Pseudomonadota</taxon>
        <taxon>Alphaproteobacteria</taxon>
        <taxon>Hyphomicrobiales</taxon>
        <taxon>Phyllobacteriaceae</taxon>
        <taxon>Aminobacter</taxon>
    </lineage>
</organism>
<protein>
    <recommendedName>
        <fullName evidence="4">DUF4893 domain-containing protein</fullName>
    </recommendedName>
</protein>
<evidence type="ECO:0000313" key="3">
    <source>
        <dbReference type="Proteomes" id="UP000254701"/>
    </source>
</evidence>
<dbReference type="AlphaFoldDB" id="A0A380WL84"/>
<feature type="chain" id="PRO_5016623859" description="DUF4893 domain-containing protein" evidence="1">
    <location>
        <begin position="28"/>
        <end position="197"/>
    </location>
</feature>
<name>A0A380WL84_AMIAI</name>
<gene>
    <name evidence="2" type="ORF">NCTC10684_02736</name>
</gene>
<evidence type="ECO:0000313" key="2">
    <source>
        <dbReference type="EMBL" id="SUU89495.1"/>
    </source>
</evidence>
<evidence type="ECO:0008006" key="4">
    <source>
        <dbReference type="Google" id="ProtNLM"/>
    </source>
</evidence>
<dbReference type="RefSeq" id="WP_115731650.1">
    <property type="nucleotide sequence ID" value="NZ_BAAAVY010000002.1"/>
</dbReference>
<accession>A0A380WL84</accession>
<reference evidence="2 3" key="1">
    <citation type="submission" date="2018-06" db="EMBL/GenBank/DDBJ databases">
        <authorList>
            <consortium name="Pathogen Informatics"/>
            <person name="Doyle S."/>
        </authorList>
    </citation>
    <scope>NUCLEOTIDE SEQUENCE [LARGE SCALE GENOMIC DNA]</scope>
    <source>
        <strain evidence="2 3">NCTC10684</strain>
    </source>
</reference>
<feature type="signal peptide" evidence="1">
    <location>
        <begin position="1"/>
        <end position="27"/>
    </location>
</feature>
<proteinExistence type="predicted"/>
<dbReference type="EMBL" id="UFSM01000001">
    <property type="protein sequence ID" value="SUU89495.1"/>
    <property type="molecule type" value="Genomic_DNA"/>
</dbReference>
<dbReference type="InterPro" id="IPR032609">
    <property type="entry name" value="DUF4893"/>
</dbReference>
<evidence type="ECO:0000256" key="1">
    <source>
        <dbReference type="SAM" id="SignalP"/>
    </source>
</evidence>
<keyword evidence="1" id="KW-0732">Signal</keyword>
<dbReference type="OrthoDB" id="9153930at2"/>
<dbReference type="Pfam" id="PF16233">
    <property type="entry name" value="DUF4893"/>
    <property type="match status" value="1"/>
</dbReference>
<sequence length="197" mass="21523">MAFRQLTAFRRLILAAGIAATATFAHADGVVQKLITPADKARLEKYDATRTDALQAAKAGAARDVAVLDAIAASKPLSFSDFDMTGSWQCRTIKAGGLGPLVVYGWFKCKVTDDGSGWMLEKISGSQRTKGRFYTDSDTRLIYLGSGFVAGEKPKAYGRGPDTDQVGYAFRSGPAEWRIELPAPRYESKLDIIEFRR</sequence>
<dbReference type="Proteomes" id="UP000254701">
    <property type="component" value="Unassembled WGS sequence"/>
</dbReference>